<accession>A0A5C3NHZ6</accession>
<evidence type="ECO:0000256" key="6">
    <source>
        <dbReference type="PIRSR" id="PIRSR016262-1"/>
    </source>
</evidence>
<comment type="pathway">
    <text evidence="1 5">Protein modification; protein lipoylation via endogenous pathway; protein N(6)-(lipoyl)lysine from octanoyl-[acyl-carrier-protein]: step 1/2.</text>
</comment>
<protein>
    <recommendedName>
        <fullName evidence="5">Octanoyltransferase</fullName>
        <ecNumber evidence="5">2.3.1.181</ecNumber>
    </recommendedName>
</protein>
<evidence type="ECO:0000256" key="2">
    <source>
        <dbReference type="ARBA" id="ARBA00007907"/>
    </source>
</evidence>
<evidence type="ECO:0000313" key="10">
    <source>
        <dbReference type="EMBL" id="TFK57549.1"/>
    </source>
</evidence>
<comment type="function">
    <text evidence="5">Catalyzes the transfer of endogenously produced octanoic acid from octanoyl-acyl-carrier-protein onto the lipoyl domains of lipoate-dependent enzymes. Lipoyl-ACP can also act as a substrate although octanoyl-ACP is likely to be the physiological substrate.</text>
</comment>
<evidence type="ECO:0000256" key="4">
    <source>
        <dbReference type="ARBA" id="ARBA00023315"/>
    </source>
</evidence>
<dbReference type="PANTHER" id="PTHR10993:SF7">
    <property type="entry name" value="LIPOYLTRANSFERASE 2, MITOCHONDRIAL-RELATED"/>
    <property type="match status" value="1"/>
</dbReference>
<reference evidence="10 11" key="1">
    <citation type="journal article" date="2019" name="Nat. Ecol. Evol.">
        <title>Megaphylogeny resolves global patterns of mushroom evolution.</title>
        <authorList>
            <person name="Varga T."/>
            <person name="Krizsan K."/>
            <person name="Foldi C."/>
            <person name="Dima B."/>
            <person name="Sanchez-Garcia M."/>
            <person name="Sanchez-Ramirez S."/>
            <person name="Szollosi G.J."/>
            <person name="Szarkandi J.G."/>
            <person name="Papp V."/>
            <person name="Albert L."/>
            <person name="Andreopoulos W."/>
            <person name="Angelini C."/>
            <person name="Antonin V."/>
            <person name="Barry K.W."/>
            <person name="Bougher N.L."/>
            <person name="Buchanan P."/>
            <person name="Buyck B."/>
            <person name="Bense V."/>
            <person name="Catcheside P."/>
            <person name="Chovatia M."/>
            <person name="Cooper J."/>
            <person name="Damon W."/>
            <person name="Desjardin D."/>
            <person name="Finy P."/>
            <person name="Geml J."/>
            <person name="Haridas S."/>
            <person name="Hughes K."/>
            <person name="Justo A."/>
            <person name="Karasinski D."/>
            <person name="Kautmanova I."/>
            <person name="Kiss B."/>
            <person name="Kocsube S."/>
            <person name="Kotiranta H."/>
            <person name="LaButti K.M."/>
            <person name="Lechner B.E."/>
            <person name="Liimatainen K."/>
            <person name="Lipzen A."/>
            <person name="Lukacs Z."/>
            <person name="Mihaltcheva S."/>
            <person name="Morgado L.N."/>
            <person name="Niskanen T."/>
            <person name="Noordeloos M.E."/>
            <person name="Ohm R.A."/>
            <person name="Ortiz-Santana B."/>
            <person name="Ovrebo C."/>
            <person name="Racz N."/>
            <person name="Riley R."/>
            <person name="Savchenko A."/>
            <person name="Shiryaev A."/>
            <person name="Soop K."/>
            <person name="Spirin V."/>
            <person name="Szebenyi C."/>
            <person name="Tomsovsky M."/>
            <person name="Tulloss R.E."/>
            <person name="Uehling J."/>
            <person name="Grigoriev I.V."/>
            <person name="Vagvolgyi C."/>
            <person name="Papp T."/>
            <person name="Martin F.M."/>
            <person name="Miettinen O."/>
            <person name="Hibbett D.S."/>
            <person name="Nagy L.G."/>
        </authorList>
    </citation>
    <scope>NUCLEOTIDE SEQUENCE [LARGE SCALE GENOMIC DNA]</scope>
    <source>
        <strain evidence="10 11">OMC1185</strain>
    </source>
</reference>
<dbReference type="OrthoDB" id="19908at2759"/>
<dbReference type="GO" id="GO:0009249">
    <property type="term" value="P:protein lipoylation"/>
    <property type="evidence" value="ECO:0007669"/>
    <property type="project" value="InterPro"/>
</dbReference>
<dbReference type="EC" id="2.3.1.181" evidence="5"/>
<feature type="binding site" evidence="7">
    <location>
        <begin position="88"/>
        <end position="95"/>
    </location>
    <ligand>
        <name>substrate</name>
    </ligand>
</feature>
<evidence type="ECO:0000259" key="9">
    <source>
        <dbReference type="PROSITE" id="PS51733"/>
    </source>
</evidence>
<dbReference type="PIRSF" id="PIRSF016262">
    <property type="entry name" value="LPLase"/>
    <property type="match status" value="1"/>
</dbReference>
<sequence>MASLPPIFYHYIRSPVPYRRAFALQEQIHALQLNRRRTSGSYKDILLLLQHTPVYTFGRRQSQAEIDAEQERLRQLDVKDAEFILTQRGGQLTYHGPGQIVGYPLIDLGRWQPAMGARDYVCKIQKTLERHLQEEHGVTHIPSEHTGVFLDERTKIASIGVQVRHRLTTHGFAMNITKEPLPYFDNVVACGLVDVKAGCIEVAAEKPVTVEGEVFGLVKRFGQLIGRDMAALDISEEDDFPLAIQQVEKDAAAYS</sequence>
<name>A0A5C3NHZ6_9AGAM</name>
<feature type="active site" description="Acyl-thioester intermediate" evidence="6">
    <location>
        <position position="190"/>
    </location>
</feature>
<dbReference type="InterPro" id="IPR020605">
    <property type="entry name" value="Octanoyltransferase_CS"/>
</dbReference>
<dbReference type="GO" id="GO:0016874">
    <property type="term" value="F:ligase activity"/>
    <property type="evidence" value="ECO:0007669"/>
    <property type="project" value="UniProtKB-KW"/>
</dbReference>
<gene>
    <name evidence="10" type="ORF">OE88DRAFT_1651325</name>
</gene>
<dbReference type="NCBIfam" id="TIGR00214">
    <property type="entry name" value="lipB"/>
    <property type="match status" value="1"/>
</dbReference>
<keyword evidence="4 5" id="KW-0012">Acyltransferase</keyword>
<dbReference type="STRING" id="5364.A0A5C3NHZ6"/>
<dbReference type="GO" id="GO:0033819">
    <property type="term" value="F:lipoyl(octanoyl) transferase activity"/>
    <property type="evidence" value="ECO:0007669"/>
    <property type="project" value="UniProtKB-EC"/>
</dbReference>
<evidence type="ECO:0000256" key="3">
    <source>
        <dbReference type="ARBA" id="ARBA00022679"/>
    </source>
</evidence>
<dbReference type="PANTHER" id="PTHR10993">
    <property type="entry name" value="OCTANOYLTRANSFERASE"/>
    <property type="match status" value="1"/>
</dbReference>
<dbReference type="InterPro" id="IPR045864">
    <property type="entry name" value="aa-tRNA-synth_II/BPL/LPL"/>
</dbReference>
<keyword evidence="10" id="KW-0436">Ligase</keyword>
<feature type="binding site" evidence="7">
    <location>
        <begin position="158"/>
        <end position="160"/>
    </location>
    <ligand>
        <name>substrate</name>
    </ligand>
</feature>
<evidence type="ECO:0000256" key="7">
    <source>
        <dbReference type="PIRSR" id="PIRSR016262-2"/>
    </source>
</evidence>
<comment type="catalytic activity">
    <reaction evidence="5">
        <text>octanoyl-[ACP] + L-lysyl-[protein] = N(6)-octanoyl-L-lysyl-[protein] + holo-[ACP] + H(+)</text>
        <dbReference type="Rhea" id="RHEA:17665"/>
        <dbReference type="Rhea" id="RHEA-COMP:9636"/>
        <dbReference type="Rhea" id="RHEA-COMP:9685"/>
        <dbReference type="Rhea" id="RHEA-COMP:9752"/>
        <dbReference type="Rhea" id="RHEA-COMP:9928"/>
        <dbReference type="ChEBI" id="CHEBI:15378"/>
        <dbReference type="ChEBI" id="CHEBI:29969"/>
        <dbReference type="ChEBI" id="CHEBI:64479"/>
        <dbReference type="ChEBI" id="CHEBI:78463"/>
        <dbReference type="ChEBI" id="CHEBI:78809"/>
        <dbReference type="EC" id="2.3.1.181"/>
    </reaction>
</comment>
<dbReference type="AlphaFoldDB" id="A0A5C3NHZ6"/>
<dbReference type="InterPro" id="IPR004143">
    <property type="entry name" value="BPL_LPL_catalytic"/>
</dbReference>
<feature type="binding site" evidence="7">
    <location>
        <begin position="171"/>
        <end position="173"/>
    </location>
    <ligand>
        <name>substrate</name>
    </ligand>
</feature>
<dbReference type="Pfam" id="PF21948">
    <property type="entry name" value="LplA-B_cat"/>
    <property type="match status" value="1"/>
</dbReference>
<feature type="domain" description="BPL/LPL catalytic" evidence="9">
    <location>
        <begin position="40"/>
        <end position="229"/>
    </location>
</feature>
<organism evidence="10 11">
    <name type="scientific">Heliocybe sulcata</name>
    <dbReference type="NCBI Taxonomy" id="5364"/>
    <lineage>
        <taxon>Eukaryota</taxon>
        <taxon>Fungi</taxon>
        <taxon>Dikarya</taxon>
        <taxon>Basidiomycota</taxon>
        <taxon>Agaricomycotina</taxon>
        <taxon>Agaricomycetes</taxon>
        <taxon>Gloeophyllales</taxon>
        <taxon>Gloeophyllaceae</taxon>
        <taxon>Heliocybe</taxon>
    </lineage>
</organism>
<evidence type="ECO:0000313" key="11">
    <source>
        <dbReference type="Proteomes" id="UP000305948"/>
    </source>
</evidence>
<dbReference type="PROSITE" id="PS01313">
    <property type="entry name" value="LIPB"/>
    <property type="match status" value="1"/>
</dbReference>
<dbReference type="PROSITE" id="PS51733">
    <property type="entry name" value="BPL_LPL_CATALYTIC"/>
    <property type="match status" value="1"/>
</dbReference>
<keyword evidence="3 5" id="KW-0808">Transferase</keyword>
<evidence type="ECO:0000256" key="5">
    <source>
        <dbReference type="PIRNR" id="PIRNR016262"/>
    </source>
</evidence>
<dbReference type="SUPFAM" id="SSF55681">
    <property type="entry name" value="Class II aaRS and biotin synthetases"/>
    <property type="match status" value="1"/>
</dbReference>
<dbReference type="EMBL" id="ML213503">
    <property type="protein sequence ID" value="TFK57549.1"/>
    <property type="molecule type" value="Genomic_DNA"/>
</dbReference>
<proteinExistence type="inferred from homology"/>
<dbReference type="Gene3D" id="3.30.930.10">
    <property type="entry name" value="Bira Bifunctional Protein, Domain 2"/>
    <property type="match status" value="1"/>
</dbReference>
<feature type="site" description="Lowers pKa of active site Cys" evidence="8">
    <location>
        <position position="155"/>
    </location>
</feature>
<keyword evidence="11" id="KW-1185">Reference proteome</keyword>
<evidence type="ECO:0000256" key="8">
    <source>
        <dbReference type="PIRSR" id="PIRSR016262-3"/>
    </source>
</evidence>
<dbReference type="InterPro" id="IPR000544">
    <property type="entry name" value="Octanoyltransferase"/>
</dbReference>
<comment type="similarity">
    <text evidence="2 5">Belongs to the LipB family.</text>
</comment>
<evidence type="ECO:0000256" key="1">
    <source>
        <dbReference type="ARBA" id="ARBA00004821"/>
    </source>
</evidence>
<dbReference type="Proteomes" id="UP000305948">
    <property type="component" value="Unassembled WGS sequence"/>
</dbReference>
<dbReference type="UniPathway" id="UPA00538">
    <property type="reaction ID" value="UER00592"/>
</dbReference>